<evidence type="ECO:0000313" key="2">
    <source>
        <dbReference type="Proteomes" id="UP000003039"/>
    </source>
</evidence>
<comment type="caution">
    <text evidence="1">The sequence shown here is derived from an EMBL/GenBank/DDBJ whole genome shotgun (WGS) entry which is preliminary data.</text>
</comment>
<dbReference type="AlphaFoldDB" id="B7WYI5"/>
<dbReference type="Proteomes" id="UP000003039">
    <property type="component" value="Unassembled WGS sequence"/>
</dbReference>
<reference evidence="1 2" key="1">
    <citation type="journal article" date="2004" name="Appl. Environ. Microbiol.">
        <title>Mineralization of individual congeners of linear alkylbenzenesulfonate by defined pairs of heterotrophic bacteria.</title>
        <authorList>
            <person name="Schleheck D."/>
            <person name="Knepper T.P."/>
            <person name="Fischer K."/>
            <person name="Cook A.M."/>
        </authorList>
    </citation>
    <scope>NUCLEOTIDE SEQUENCE [LARGE SCALE GENOMIC DNA]</scope>
    <source>
        <strain evidence="2">DSM 14576 / KF-1</strain>
    </source>
</reference>
<dbReference type="EMBL" id="AAUJ02000001">
    <property type="protein sequence ID" value="EED66118.1"/>
    <property type="molecule type" value="Genomic_DNA"/>
</dbReference>
<protein>
    <submittedName>
        <fullName evidence="1">Recombination associated protein</fullName>
    </submittedName>
</protein>
<proteinExistence type="predicted"/>
<dbReference type="eggNOG" id="COG2974">
    <property type="taxonomic scope" value="Bacteria"/>
</dbReference>
<sequence>MFKSMIIYRIAESWQSDLQVLEDALQKTIF</sequence>
<evidence type="ECO:0000313" key="1">
    <source>
        <dbReference type="EMBL" id="EED66118.1"/>
    </source>
</evidence>
<organism evidence="1 2">
    <name type="scientific">Comamonas testosteroni (strain DSM 14576 / KF-1)</name>
    <name type="common">Pseudomonas testosteroni</name>
    <dbReference type="NCBI Taxonomy" id="399795"/>
    <lineage>
        <taxon>Bacteria</taxon>
        <taxon>Pseudomonadati</taxon>
        <taxon>Pseudomonadota</taxon>
        <taxon>Betaproteobacteria</taxon>
        <taxon>Burkholderiales</taxon>
        <taxon>Comamonadaceae</taxon>
        <taxon>Comamonas</taxon>
    </lineage>
</organism>
<name>B7WYI5_COMTK</name>
<accession>B7WYI5</accession>
<gene>
    <name evidence="1" type="ORF">CtesDRAFT_PD1064</name>
</gene>